<evidence type="ECO:0000256" key="5">
    <source>
        <dbReference type="ARBA" id="ARBA00033740"/>
    </source>
</evidence>
<accession>A0AAW1UTN0</accession>
<dbReference type="AlphaFoldDB" id="A0AAW1UTN0"/>
<evidence type="ECO:0000313" key="7">
    <source>
        <dbReference type="EMBL" id="KAK9886193.1"/>
    </source>
</evidence>
<keyword evidence="4" id="KW-0460">Magnesium</keyword>
<name>A0AAW1UTN0_9CUCU</name>
<gene>
    <name evidence="7" type="ORF">WA026_015712</name>
</gene>
<dbReference type="GO" id="GO:0004337">
    <property type="term" value="F:(2E,6E)-farnesyl diphosphate synthase activity"/>
    <property type="evidence" value="ECO:0007669"/>
    <property type="project" value="TreeGrafter"/>
</dbReference>
<dbReference type="GO" id="GO:0045337">
    <property type="term" value="P:farnesyl diphosphate biosynthetic process"/>
    <property type="evidence" value="ECO:0007669"/>
    <property type="project" value="TreeGrafter"/>
</dbReference>
<dbReference type="Gene3D" id="1.10.600.10">
    <property type="entry name" value="Farnesyl Diphosphate Synthase"/>
    <property type="match status" value="1"/>
</dbReference>
<dbReference type="InterPro" id="IPR033749">
    <property type="entry name" value="Polyprenyl_synt_CS"/>
</dbReference>
<reference evidence="7 8" key="1">
    <citation type="submission" date="2023-03" db="EMBL/GenBank/DDBJ databases">
        <title>Genome insight into feeding habits of ladybird beetles.</title>
        <authorList>
            <person name="Li H.-S."/>
            <person name="Huang Y.-H."/>
            <person name="Pang H."/>
        </authorList>
    </citation>
    <scope>NUCLEOTIDE SEQUENCE [LARGE SCALE GENOMIC DNA]</scope>
    <source>
        <strain evidence="7">SYSU_2023b</strain>
        <tissue evidence="7">Whole body</tissue>
    </source>
</reference>
<comment type="cofactor">
    <cofactor evidence="1">
        <name>Mg(2+)</name>
        <dbReference type="ChEBI" id="CHEBI:18420"/>
    </cofactor>
</comment>
<dbReference type="EMBL" id="JARQZJ010000099">
    <property type="protein sequence ID" value="KAK9886193.1"/>
    <property type="molecule type" value="Genomic_DNA"/>
</dbReference>
<evidence type="ECO:0000256" key="1">
    <source>
        <dbReference type="ARBA" id="ARBA00001946"/>
    </source>
</evidence>
<dbReference type="GO" id="GO:0005737">
    <property type="term" value="C:cytoplasm"/>
    <property type="evidence" value="ECO:0007669"/>
    <property type="project" value="TreeGrafter"/>
</dbReference>
<protein>
    <recommendedName>
        <fullName evidence="6">Farnesyl pyrophosphate synthase</fullName>
    </recommendedName>
</protein>
<evidence type="ECO:0000256" key="6">
    <source>
        <dbReference type="ARBA" id="ARBA00034546"/>
    </source>
</evidence>
<dbReference type="Proteomes" id="UP001431783">
    <property type="component" value="Unassembled WGS sequence"/>
</dbReference>
<evidence type="ECO:0000256" key="3">
    <source>
        <dbReference type="ARBA" id="ARBA00022723"/>
    </source>
</evidence>
<dbReference type="PANTHER" id="PTHR11525:SF0">
    <property type="entry name" value="FARNESYL PYROPHOSPHATE SYNTHASE"/>
    <property type="match status" value="1"/>
</dbReference>
<sequence length="149" mass="17208">FSAIPKPLPDPAILNIISTKDKANFDSYYAFILREVIEGKLITPIQKVNDELEKILNYNVPAGRKLRPYLMIATYKFFSAREVPSPEKLKLMNILAWFIELINAAFVIQDDLTDNSETRRGKPTWFKYVGTKAQNDSLFRAFEEIFLQS</sequence>
<keyword evidence="8" id="KW-1185">Reference proteome</keyword>
<dbReference type="InterPro" id="IPR000092">
    <property type="entry name" value="Polyprenyl_synt"/>
</dbReference>
<dbReference type="PROSITE" id="PS00723">
    <property type="entry name" value="POLYPRENYL_SYNTHASE_1"/>
    <property type="match status" value="1"/>
</dbReference>
<evidence type="ECO:0000256" key="2">
    <source>
        <dbReference type="ARBA" id="ARBA00022679"/>
    </source>
</evidence>
<dbReference type="PANTHER" id="PTHR11525">
    <property type="entry name" value="FARNESYL-PYROPHOSPHATE SYNTHETASE"/>
    <property type="match status" value="1"/>
</dbReference>
<dbReference type="InterPro" id="IPR039702">
    <property type="entry name" value="FPS1-like"/>
</dbReference>
<dbReference type="InterPro" id="IPR008949">
    <property type="entry name" value="Isoprenoid_synthase_dom_sf"/>
</dbReference>
<keyword evidence="2" id="KW-0808">Transferase</keyword>
<evidence type="ECO:0000256" key="4">
    <source>
        <dbReference type="ARBA" id="ARBA00022842"/>
    </source>
</evidence>
<feature type="non-terminal residue" evidence="7">
    <location>
        <position position="1"/>
    </location>
</feature>
<comment type="caution">
    <text evidence="7">The sequence shown here is derived from an EMBL/GenBank/DDBJ whole genome shotgun (WGS) entry which is preliminary data.</text>
</comment>
<keyword evidence="3" id="KW-0479">Metal-binding</keyword>
<dbReference type="GO" id="GO:0042811">
    <property type="term" value="P:pheromone biosynthetic process"/>
    <property type="evidence" value="ECO:0007669"/>
    <property type="project" value="UniProtKB-ARBA"/>
</dbReference>
<dbReference type="Pfam" id="PF00348">
    <property type="entry name" value="polyprenyl_synt"/>
    <property type="match status" value="1"/>
</dbReference>
<comment type="pathway">
    <text evidence="5">Pheromone biosynthesis.</text>
</comment>
<proteinExistence type="predicted"/>
<organism evidence="7 8">
    <name type="scientific">Henosepilachna vigintioctopunctata</name>
    <dbReference type="NCBI Taxonomy" id="420089"/>
    <lineage>
        <taxon>Eukaryota</taxon>
        <taxon>Metazoa</taxon>
        <taxon>Ecdysozoa</taxon>
        <taxon>Arthropoda</taxon>
        <taxon>Hexapoda</taxon>
        <taxon>Insecta</taxon>
        <taxon>Pterygota</taxon>
        <taxon>Neoptera</taxon>
        <taxon>Endopterygota</taxon>
        <taxon>Coleoptera</taxon>
        <taxon>Polyphaga</taxon>
        <taxon>Cucujiformia</taxon>
        <taxon>Coccinelloidea</taxon>
        <taxon>Coccinellidae</taxon>
        <taxon>Epilachninae</taxon>
        <taxon>Epilachnini</taxon>
        <taxon>Henosepilachna</taxon>
    </lineage>
</organism>
<dbReference type="GO" id="GO:0004161">
    <property type="term" value="F:dimethylallyltranstransferase activity"/>
    <property type="evidence" value="ECO:0007669"/>
    <property type="project" value="TreeGrafter"/>
</dbReference>
<evidence type="ECO:0000313" key="8">
    <source>
        <dbReference type="Proteomes" id="UP001431783"/>
    </source>
</evidence>
<dbReference type="SUPFAM" id="SSF48576">
    <property type="entry name" value="Terpenoid synthases"/>
    <property type="match status" value="1"/>
</dbReference>
<dbReference type="GO" id="GO:0046872">
    <property type="term" value="F:metal ion binding"/>
    <property type="evidence" value="ECO:0007669"/>
    <property type="project" value="UniProtKB-KW"/>
</dbReference>